<gene>
    <name evidence="1" type="ORF">C7437_101507</name>
</gene>
<organism evidence="1 2">
    <name type="scientific">Psychrobacillus insolitus</name>
    <dbReference type="NCBI Taxonomy" id="1461"/>
    <lineage>
        <taxon>Bacteria</taxon>
        <taxon>Bacillati</taxon>
        <taxon>Bacillota</taxon>
        <taxon>Bacilli</taxon>
        <taxon>Bacillales</taxon>
        <taxon>Bacillaceae</taxon>
        <taxon>Psychrobacillus</taxon>
    </lineage>
</organism>
<dbReference type="EMBL" id="QKZI01000001">
    <property type="protein sequence ID" value="PZX07394.1"/>
    <property type="molecule type" value="Genomic_DNA"/>
</dbReference>
<reference evidence="1 2" key="1">
    <citation type="submission" date="2018-06" db="EMBL/GenBank/DDBJ databases">
        <title>Genomic Encyclopedia of Type Strains, Phase IV (KMG-IV): sequencing the most valuable type-strain genomes for metagenomic binning, comparative biology and taxonomic classification.</title>
        <authorList>
            <person name="Goeker M."/>
        </authorList>
    </citation>
    <scope>NUCLEOTIDE SEQUENCE [LARGE SCALE GENOMIC DNA]</scope>
    <source>
        <strain evidence="1 2">DSM 5</strain>
    </source>
</reference>
<name>A0A2W7MQE7_9BACI</name>
<dbReference type="OrthoDB" id="583824at2"/>
<dbReference type="AlphaFoldDB" id="A0A2W7MQE7"/>
<keyword evidence="2" id="KW-1185">Reference proteome</keyword>
<protein>
    <submittedName>
        <fullName evidence="1">Uncharacterized protein</fullName>
    </submittedName>
</protein>
<proteinExistence type="predicted"/>
<evidence type="ECO:0000313" key="1">
    <source>
        <dbReference type="EMBL" id="PZX07394.1"/>
    </source>
</evidence>
<comment type="caution">
    <text evidence="1">The sequence shown here is derived from an EMBL/GenBank/DDBJ whole genome shotgun (WGS) entry which is preliminary data.</text>
</comment>
<dbReference type="RefSeq" id="WP_111438046.1">
    <property type="nucleotide sequence ID" value="NZ_QKZI01000001.1"/>
</dbReference>
<evidence type="ECO:0000313" key="2">
    <source>
        <dbReference type="Proteomes" id="UP000248646"/>
    </source>
</evidence>
<sequence>MEKIARIVKTLSSGKHEITIHIPNVRYAKENDLLWKRHGITHKMIEHNMELCGFDIVSYEEHNGSQTKITTKCCNVDCNGTCEKKYGNFISHESLPLCASCTSIVMSINRSNKRPIVAIKGSERSYPLLNVTGATQ</sequence>
<accession>A0A2W7MQE7</accession>
<dbReference type="Proteomes" id="UP000248646">
    <property type="component" value="Unassembled WGS sequence"/>
</dbReference>